<keyword evidence="3" id="KW-1185">Reference proteome</keyword>
<dbReference type="CDD" id="cd06223">
    <property type="entry name" value="PRTases_typeI"/>
    <property type="match status" value="1"/>
</dbReference>
<evidence type="ECO:0008006" key="4">
    <source>
        <dbReference type="Google" id="ProtNLM"/>
    </source>
</evidence>
<protein>
    <recommendedName>
        <fullName evidence="4">DNA utilization protein GntX</fullName>
    </recommendedName>
</protein>
<evidence type="ECO:0000313" key="3">
    <source>
        <dbReference type="Proteomes" id="UP001178148"/>
    </source>
</evidence>
<dbReference type="InterPro" id="IPR029057">
    <property type="entry name" value="PRTase-like"/>
</dbReference>
<dbReference type="AlphaFoldDB" id="A0AA90NMA7"/>
<dbReference type="EMBL" id="JASXSV010000013">
    <property type="protein sequence ID" value="MDP0589360.1"/>
    <property type="molecule type" value="Genomic_DNA"/>
</dbReference>
<sequence>MNHVIKNIKYGQHLELIEPITHPLVEVLMRHYLEKSWPEAIIPIPLHKKKIRVRGFNQSLLLAKVITSLLPEDIPCLLRPGIVTKHRDTLSQQSLPARARHKNIKGAFTVEKNICYKHVAIIDDVVTTAETANEVSKELKRNGIQQVDIWCLARTP</sequence>
<organism evidence="2 3">
    <name type="scientific">Candidatus Endonucleibacter bathymodioli</name>
    <dbReference type="NCBI Taxonomy" id="539814"/>
    <lineage>
        <taxon>Bacteria</taxon>
        <taxon>Pseudomonadati</taxon>
        <taxon>Pseudomonadota</taxon>
        <taxon>Gammaproteobacteria</taxon>
        <taxon>Oceanospirillales</taxon>
        <taxon>Endozoicomonadaceae</taxon>
        <taxon>Candidatus Endonucleibacter</taxon>
    </lineage>
</organism>
<dbReference type="InterPro" id="IPR000836">
    <property type="entry name" value="PRTase_dom"/>
</dbReference>
<evidence type="ECO:0000256" key="1">
    <source>
        <dbReference type="ARBA" id="ARBA00008007"/>
    </source>
</evidence>
<reference evidence="2 3" key="1">
    <citation type="journal article" date="2023" name="bioRxiv">
        <title>An intranuclear bacterial parasite of deep-sea mussels expresses apoptosis inhibitors acquired from its host.</title>
        <authorList>
            <person name="Gonzalez Porras M.A."/>
            <person name="Assie A."/>
            <person name="Tietjen M."/>
            <person name="Violette M."/>
            <person name="Kleiner M."/>
            <person name="Gruber-Vodicka H."/>
            <person name="Dubilier N."/>
            <person name="Leisch N."/>
        </authorList>
    </citation>
    <scope>NUCLEOTIDE SEQUENCE [LARGE SCALE GENOMIC DNA]</scope>
    <source>
        <strain evidence="2">IAP13</strain>
    </source>
</reference>
<gene>
    <name evidence="2" type="ORF">QS748_09305</name>
</gene>
<dbReference type="InterPro" id="IPR051910">
    <property type="entry name" value="ComF/GntX_DNA_util-trans"/>
</dbReference>
<dbReference type="Proteomes" id="UP001178148">
    <property type="component" value="Unassembled WGS sequence"/>
</dbReference>
<dbReference type="Gene3D" id="3.40.50.2020">
    <property type="match status" value="1"/>
</dbReference>
<evidence type="ECO:0000313" key="2">
    <source>
        <dbReference type="EMBL" id="MDP0589360.1"/>
    </source>
</evidence>
<dbReference type="PANTHER" id="PTHR47505">
    <property type="entry name" value="DNA UTILIZATION PROTEIN YHGH"/>
    <property type="match status" value="1"/>
</dbReference>
<comment type="similarity">
    <text evidence="1">Belongs to the ComF/GntX family.</text>
</comment>
<comment type="caution">
    <text evidence="2">The sequence shown here is derived from an EMBL/GenBank/DDBJ whole genome shotgun (WGS) entry which is preliminary data.</text>
</comment>
<dbReference type="SUPFAM" id="SSF53271">
    <property type="entry name" value="PRTase-like"/>
    <property type="match status" value="1"/>
</dbReference>
<dbReference type="PANTHER" id="PTHR47505:SF1">
    <property type="entry name" value="DNA UTILIZATION PROTEIN YHGH"/>
    <property type="match status" value="1"/>
</dbReference>
<proteinExistence type="inferred from homology"/>
<name>A0AA90NMA7_9GAMM</name>
<accession>A0AA90NMA7</accession>